<organism evidence="3">
    <name type="scientific">Schizophyllum commune (strain H4-8 / FGSC 9210)</name>
    <name type="common">Split gill fungus</name>
    <dbReference type="NCBI Taxonomy" id="578458"/>
    <lineage>
        <taxon>Eukaryota</taxon>
        <taxon>Fungi</taxon>
        <taxon>Dikarya</taxon>
        <taxon>Basidiomycota</taxon>
        <taxon>Agaricomycotina</taxon>
        <taxon>Agaricomycetes</taxon>
        <taxon>Agaricomycetidae</taxon>
        <taxon>Agaricales</taxon>
        <taxon>Schizophyllaceae</taxon>
        <taxon>Schizophyllum</taxon>
    </lineage>
</organism>
<evidence type="ECO:0000256" key="1">
    <source>
        <dbReference type="SAM" id="MobiDB-lite"/>
    </source>
</evidence>
<dbReference type="Proteomes" id="UP000007431">
    <property type="component" value="Unassembled WGS sequence"/>
</dbReference>
<dbReference type="EMBL" id="GL377305">
    <property type="protein sequence ID" value="EFI98540.1"/>
    <property type="molecule type" value="Genomic_DNA"/>
</dbReference>
<evidence type="ECO:0000313" key="3">
    <source>
        <dbReference type="Proteomes" id="UP000007431"/>
    </source>
</evidence>
<name>D8Q1N5_SCHCM</name>
<evidence type="ECO:0000313" key="2">
    <source>
        <dbReference type="EMBL" id="EFI98540.1"/>
    </source>
</evidence>
<gene>
    <name evidence="2" type="ORF">SCHCODRAFT_85055</name>
</gene>
<protein>
    <submittedName>
        <fullName evidence="2">Expressed protein</fullName>
    </submittedName>
</protein>
<dbReference type="InParanoid" id="D8Q1N5"/>
<dbReference type="AlphaFoldDB" id="D8Q1N5"/>
<reference evidence="2 3" key="1">
    <citation type="journal article" date="2010" name="Nat. Biotechnol.">
        <title>Genome sequence of the model mushroom Schizophyllum commune.</title>
        <authorList>
            <person name="Ohm R.A."/>
            <person name="de Jong J.F."/>
            <person name="Lugones L.G."/>
            <person name="Aerts A."/>
            <person name="Kothe E."/>
            <person name="Stajich J.E."/>
            <person name="de Vries R.P."/>
            <person name="Record E."/>
            <person name="Levasseur A."/>
            <person name="Baker S.E."/>
            <person name="Bartholomew K.A."/>
            <person name="Coutinho P.M."/>
            <person name="Erdmann S."/>
            <person name="Fowler T.J."/>
            <person name="Gathman A.C."/>
            <person name="Lombard V."/>
            <person name="Henrissat B."/>
            <person name="Knabe N."/>
            <person name="Kuees U."/>
            <person name="Lilly W.W."/>
            <person name="Lindquist E."/>
            <person name="Lucas S."/>
            <person name="Magnuson J.K."/>
            <person name="Piumi F."/>
            <person name="Raudaskoski M."/>
            <person name="Salamov A."/>
            <person name="Schmutz J."/>
            <person name="Schwarze F.W.M.R."/>
            <person name="vanKuyk P.A."/>
            <person name="Horton J.S."/>
            <person name="Grigoriev I.V."/>
            <person name="Woesten H.A.B."/>
        </authorList>
    </citation>
    <scope>NUCLEOTIDE SEQUENCE [LARGE SCALE GENOMIC DNA]</scope>
    <source>
        <strain evidence="3">H4-8 / FGSC 9210</strain>
    </source>
</reference>
<keyword evidence="3" id="KW-1185">Reference proteome</keyword>
<dbReference type="HOGENOM" id="CLU_1769188_0_0_1"/>
<accession>D8Q1N5</accession>
<proteinExistence type="predicted"/>
<sequence length="147" mass="15921">MSSMSSLSRVSTARTRGDYTPLTVENLSSCSLDAETRHARRLSADSSVSITSDESDGSLESASLASFSAPKLASPPKLVQCQECRISLLDGEHHFIVEVNIAVTLCSNPRCLSRWCCKLCGYSRFPCDHVTNPPDDLDDTIHAPLSS</sequence>
<dbReference type="VEuPathDB" id="FungiDB:SCHCODRAFT_02665835"/>
<feature type="region of interest" description="Disordered" evidence="1">
    <location>
        <begin position="38"/>
        <end position="57"/>
    </location>
</feature>